<keyword evidence="6" id="KW-1185">Reference proteome</keyword>
<dbReference type="Gene3D" id="1.25.70.10">
    <property type="entry name" value="Transcription termination factor 3, mitochondrial"/>
    <property type="match status" value="1"/>
</dbReference>
<comment type="caution">
    <text evidence="5">The sequence shown here is derived from an EMBL/GenBank/DDBJ whole genome shotgun (WGS) entry which is preliminary data.</text>
</comment>
<protein>
    <submittedName>
        <fullName evidence="5">Uncharacterized protein</fullName>
    </submittedName>
</protein>
<keyword evidence="2" id="KW-0804">Transcription</keyword>
<organism evidence="5 6">
    <name type="scientific">Chlorella vulgaris</name>
    <name type="common">Green alga</name>
    <dbReference type="NCBI Taxonomy" id="3077"/>
    <lineage>
        <taxon>Eukaryota</taxon>
        <taxon>Viridiplantae</taxon>
        <taxon>Chlorophyta</taxon>
        <taxon>core chlorophytes</taxon>
        <taxon>Trebouxiophyceae</taxon>
        <taxon>Chlorellales</taxon>
        <taxon>Chlorellaceae</taxon>
        <taxon>Chlorella clade</taxon>
        <taxon>Chlorella</taxon>
    </lineage>
</organism>
<dbReference type="InterPro" id="IPR003690">
    <property type="entry name" value="MTERF"/>
</dbReference>
<dbReference type="Proteomes" id="UP001055712">
    <property type="component" value="Unassembled WGS sequence"/>
</dbReference>
<feature type="compositionally biased region" description="Low complexity" evidence="4">
    <location>
        <begin position="113"/>
        <end position="144"/>
    </location>
</feature>
<dbReference type="GO" id="GO:0006353">
    <property type="term" value="P:DNA-templated transcription termination"/>
    <property type="evidence" value="ECO:0007669"/>
    <property type="project" value="UniProtKB-KW"/>
</dbReference>
<keyword evidence="2" id="KW-0805">Transcription regulation</keyword>
<evidence type="ECO:0000256" key="4">
    <source>
        <dbReference type="SAM" id="MobiDB-lite"/>
    </source>
</evidence>
<evidence type="ECO:0000313" key="6">
    <source>
        <dbReference type="Proteomes" id="UP001055712"/>
    </source>
</evidence>
<dbReference type="Pfam" id="PF02536">
    <property type="entry name" value="mTERF"/>
    <property type="match status" value="1"/>
</dbReference>
<gene>
    <name evidence="5" type="ORF">D9Q98_010443</name>
</gene>
<sequence>MVFPTASAIMDRPPLPRGPAGAPGPVRIPSPTELQKLRHLRQQQQQRQRQQNPLPHRHHPRVTQPPPPAQQPPLQTQPIPQQQKLEQLPLLQQDGGDQQSPASLRGPMWRMGSPSPAAQQLVAAQPALQQQQQQQKPLPSAEQQPRGPQWRLGGTPPPGRAQPGQQLAPAQHVVPLRRAPVQRHARTPKGGHKDPVFAQLAQECTLEDAWRPQVLLLYELGMRASDFQRLTASKRKIFQIGIVSMRRKLKFLQDTIGLSNEELTKVIAKFPRILEYKSERTFRPRLDFLKRCGVEQEDLVKVFTRAPMVMELRVKDTLEPRASFLRDILCLSHGALGKLIVRHPQVLTCTEDMMRLRVDFLLLQGLSQEDIGKAVSAHPHVLHYKIDSMQERVSFLLSIGLDQAQVAACISRFPQLFSLNVEANLEPKWRYLEDYIRTPADSVATLCSYPAFFSLSLMNRVVPRHRYFLHVQSPQQQRGAKIRRARSDSQAFQMKHLKCSDAQFAKLIGRPVEEYEAFKSQLFGDSAQPLP</sequence>
<dbReference type="SMART" id="SM00733">
    <property type="entry name" value="Mterf"/>
    <property type="match status" value="7"/>
</dbReference>
<evidence type="ECO:0000256" key="3">
    <source>
        <dbReference type="ARBA" id="ARBA00022946"/>
    </source>
</evidence>
<name>A0A9D4TRS1_CHLVU</name>
<proteinExistence type="inferred from homology"/>
<dbReference type="AlphaFoldDB" id="A0A9D4TRS1"/>
<feature type="compositionally biased region" description="Low complexity" evidence="4">
    <location>
        <begin position="42"/>
        <end position="54"/>
    </location>
</feature>
<feature type="compositionally biased region" description="Low complexity" evidence="4">
    <location>
        <begin position="18"/>
        <end position="29"/>
    </location>
</feature>
<dbReference type="GO" id="GO:0003676">
    <property type="term" value="F:nucleic acid binding"/>
    <property type="evidence" value="ECO:0007669"/>
    <property type="project" value="InterPro"/>
</dbReference>
<evidence type="ECO:0000256" key="1">
    <source>
        <dbReference type="ARBA" id="ARBA00007692"/>
    </source>
</evidence>
<keyword evidence="3" id="KW-0809">Transit peptide</keyword>
<reference evidence="5" key="1">
    <citation type="journal article" date="2019" name="Plant J.">
        <title>Chlorella vulgaris genome assembly and annotation reveals the molecular basis for metabolic acclimation to high light conditions.</title>
        <authorList>
            <person name="Cecchin M."/>
            <person name="Marcolungo L."/>
            <person name="Rossato M."/>
            <person name="Girolomoni L."/>
            <person name="Cosentino E."/>
            <person name="Cuine S."/>
            <person name="Li-Beisson Y."/>
            <person name="Delledonne M."/>
            <person name="Ballottari M."/>
        </authorList>
    </citation>
    <scope>NUCLEOTIDE SEQUENCE</scope>
    <source>
        <strain evidence="5">211/11P</strain>
    </source>
</reference>
<evidence type="ECO:0000256" key="2">
    <source>
        <dbReference type="ARBA" id="ARBA00022472"/>
    </source>
</evidence>
<feature type="region of interest" description="Disordered" evidence="4">
    <location>
        <begin position="1"/>
        <end position="167"/>
    </location>
</feature>
<dbReference type="PANTHER" id="PTHR13068:SF112">
    <property type="entry name" value="TRANSCRIPTION TERMINATION FACTOR 3, MITOCHONDRIAL"/>
    <property type="match status" value="1"/>
</dbReference>
<dbReference type="PANTHER" id="PTHR13068">
    <property type="entry name" value="CGI-12 PROTEIN-RELATED"/>
    <property type="match status" value="1"/>
</dbReference>
<dbReference type="OrthoDB" id="508936at2759"/>
<dbReference type="InterPro" id="IPR038538">
    <property type="entry name" value="MTERF_sf"/>
</dbReference>
<reference evidence="5" key="2">
    <citation type="submission" date="2020-11" db="EMBL/GenBank/DDBJ databases">
        <authorList>
            <person name="Cecchin M."/>
            <person name="Marcolungo L."/>
            <person name="Rossato M."/>
            <person name="Girolomoni L."/>
            <person name="Cosentino E."/>
            <person name="Cuine S."/>
            <person name="Li-Beisson Y."/>
            <person name="Delledonne M."/>
            <person name="Ballottari M."/>
        </authorList>
    </citation>
    <scope>NUCLEOTIDE SEQUENCE</scope>
    <source>
        <strain evidence="5">211/11P</strain>
        <tissue evidence="5">Whole cell</tissue>
    </source>
</reference>
<evidence type="ECO:0000313" key="5">
    <source>
        <dbReference type="EMBL" id="KAI3432860.1"/>
    </source>
</evidence>
<accession>A0A9D4TRS1</accession>
<keyword evidence="2" id="KW-0806">Transcription termination</keyword>
<comment type="similarity">
    <text evidence="1">Belongs to the mTERF family.</text>
</comment>
<feature type="compositionally biased region" description="Low complexity" evidence="4">
    <location>
        <begin position="72"/>
        <end position="99"/>
    </location>
</feature>
<dbReference type="EMBL" id="SIDB01000005">
    <property type="protein sequence ID" value="KAI3432860.1"/>
    <property type="molecule type" value="Genomic_DNA"/>
</dbReference>